<evidence type="ECO:0000313" key="2">
    <source>
        <dbReference type="Proteomes" id="UP001177021"/>
    </source>
</evidence>
<protein>
    <submittedName>
        <fullName evidence="1">Uncharacterized protein</fullName>
    </submittedName>
</protein>
<comment type="caution">
    <text evidence="1">The sequence shown here is derived from an EMBL/GenBank/DDBJ whole genome shotgun (WGS) entry which is preliminary data.</text>
</comment>
<organism evidence="1 2">
    <name type="scientific">Trifolium pratense</name>
    <name type="common">Red clover</name>
    <dbReference type="NCBI Taxonomy" id="57577"/>
    <lineage>
        <taxon>Eukaryota</taxon>
        <taxon>Viridiplantae</taxon>
        <taxon>Streptophyta</taxon>
        <taxon>Embryophyta</taxon>
        <taxon>Tracheophyta</taxon>
        <taxon>Spermatophyta</taxon>
        <taxon>Magnoliopsida</taxon>
        <taxon>eudicotyledons</taxon>
        <taxon>Gunneridae</taxon>
        <taxon>Pentapetalae</taxon>
        <taxon>rosids</taxon>
        <taxon>fabids</taxon>
        <taxon>Fabales</taxon>
        <taxon>Fabaceae</taxon>
        <taxon>Papilionoideae</taxon>
        <taxon>50 kb inversion clade</taxon>
        <taxon>NPAAA clade</taxon>
        <taxon>Hologalegina</taxon>
        <taxon>IRL clade</taxon>
        <taxon>Trifolieae</taxon>
        <taxon>Trifolium</taxon>
    </lineage>
</organism>
<reference evidence="1" key="1">
    <citation type="submission" date="2023-10" db="EMBL/GenBank/DDBJ databases">
        <authorList>
            <person name="Rodriguez Cubillos JULIANA M."/>
            <person name="De Vega J."/>
        </authorList>
    </citation>
    <scope>NUCLEOTIDE SEQUENCE</scope>
</reference>
<gene>
    <name evidence="1" type="ORF">MILVUS5_LOCUS10471</name>
</gene>
<dbReference type="EMBL" id="CASHSV030000024">
    <property type="protein sequence ID" value="CAJ2640664.1"/>
    <property type="molecule type" value="Genomic_DNA"/>
</dbReference>
<sequence>MKTHTGSGPMDTNETENVRFLPTATTQGGQPPIATTQESQSLTAKVVENQPLTATENTPIVDPAVVPSQPAKKRKPNASGPRRTSPAWDHFTKLPVIDVLEPTAGCNYCGKRYLCDTKSHDTTNLLAHAKICPKNPNVLSNDPNQTVLTLGPNGVGGLALGAASHRFNVEFCRRALAKFVILDEQPFRVVEGETIGKQVGEILRNWGFRNVSTITVDNASSNDVVVGYLKRRINFMNGLVLDDEYLHFRCCAHILNLVVNDGLKTNQLAISKIRTAVRFVRSSPQRLAKFKECVVFAGITSQKSLCLDVLTKWNSTYLMLEAAEIEDPSYLEYFGVSSSPPNFDDWDKTRAFMKFLKIFYDATNVFSASTHVTIHAAFHHLAKIHNEVKMAIMDSDPVMSAMGKDMKLKYDKYWGELVSMNQLIYFGVILDPCFKMRYLEFVFPTMYNDQPDVAKDLLAKIKANLFKMYEWYASANGQQNRRIVATSDGTSYAQSGRSTRSKARIESSKIIKDAVPVTIVRASKSKTKSSVAEKKVKGKSVEKMKSPKVSEDTSPSIDKSGKGSSKKKRRDYKSRIPLSMSDLVFESNVKTSEQTTEEESQNPNSVSDVVETLISITGNPNQDNLGTDAEKRDLNGLPVDTEMEDTTTEVEPNIADKSPTIAEMVAEKSTPAVTEEVVMKDVETSLNVNEEVETATAEEEPVKETAVEKDVETTATTSESTDEETGTDEGTSDNEGDTQSEESNQSIPTDEQEVEADKPAEAEKEKDIVDVDAYVTTKTAEKSTGGITKRLRSCTGKAVVTATKTPAPRVKTKGVGPVKEHMDEDDIDLLLWWKQNYARFPVLSRMARDVFATPVSTVASESAFSTGGRVLDSFRSCLNPEMAEALICTQNWLMMPSFSQPNDLNTQEELETSERIVRELCQSLASTTFGGVAGPSTSTSSDGASSSQSRPPGRD</sequence>
<dbReference type="Proteomes" id="UP001177021">
    <property type="component" value="Unassembled WGS sequence"/>
</dbReference>
<name>A0ACB0J6Q2_TRIPR</name>
<evidence type="ECO:0000313" key="1">
    <source>
        <dbReference type="EMBL" id="CAJ2640664.1"/>
    </source>
</evidence>
<proteinExistence type="predicted"/>
<accession>A0ACB0J6Q2</accession>
<keyword evidence="2" id="KW-1185">Reference proteome</keyword>